<evidence type="ECO:0000313" key="2">
    <source>
        <dbReference type="Proteomes" id="UP000600774"/>
    </source>
</evidence>
<dbReference type="RefSeq" id="WP_281085500.1">
    <property type="nucleotide sequence ID" value="NZ_DUJU01000182.1"/>
</dbReference>
<protein>
    <submittedName>
        <fullName evidence="1">Uncharacterized protein</fullName>
    </submittedName>
</protein>
<evidence type="ECO:0000313" key="1">
    <source>
        <dbReference type="EMBL" id="HIH95463.1"/>
    </source>
</evidence>
<accession>A0A832W9Y2</accession>
<name>A0A832W9Y2_9EURY</name>
<reference evidence="1" key="1">
    <citation type="journal article" date="2020" name="bioRxiv">
        <title>A rank-normalized archaeal taxonomy based on genome phylogeny resolves widespread incomplete and uneven classifications.</title>
        <authorList>
            <person name="Rinke C."/>
            <person name="Chuvochina M."/>
            <person name="Mussig A.J."/>
            <person name="Chaumeil P.-A."/>
            <person name="Waite D.W."/>
            <person name="Whitman W.B."/>
            <person name="Parks D.H."/>
            <person name="Hugenholtz P."/>
        </authorList>
    </citation>
    <scope>NUCLEOTIDE SEQUENCE</scope>
    <source>
        <strain evidence="1">UBA8876</strain>
    </source>
</reference>
<dbReference type="AlphaFoldDB" id="A0A832W9Y2"/>
<dbReference type="EMBL" id="DUJU01000182">
    <property type="protein sequence ID" value="HIH95463.1"/>
    <property type="molecule type" value="Genomic_DNA"/>
</dbReference>
<sequence>MKVIAGYDISSGFDLIFVMVMVESQIVTDAGMALKIFLPGISNDSG</sequence>
<comment type="caution">
    <text evidence="1">The sequence shown here is derived from an EMBL/GenBank/DDBJ whole genome shotgun (WGS) entry which is preliminary data.</text>
</comment>
<organism evidence="1 2">
    <name type="scientific">Methanosarcina acetivorans</name>
    <dbReference type="NCBI Taxonomy" id="2214"/>
    <lineage>
        <taxon>Archaea</taxon>
        <taxon>Methanobacteriati</taxon>
        <taxon>Methanobacteriota</taxon>
        <taxon>Stenosarchaea group</taxon>
        <taxon>Methanomicrobia</taxon>
        <taxon>Methanosarcinales</taxon>
        <taxon>Methanosarcinaceae</taxon>
        <taxon>Methanosarcina</taxon>
    </lineage>
</organism>
<gene>
    <name evidence="1" type="ORF">HA338_16025</name>
</gene>
<proteinExistence type="predicted"/>
<dbReference type="Proteomes" id="UP000600774">
    <property type="component" value="Unassembled WGS sequence"/>
</dbReference>